<accession>U7D7D0</accession>
<evidence type="ECO:0000259" key="1">
    <source>
        <dbReference type="Pfam" id="PF03886"/>
    </source>
</evidence>
<reference evidence="2 3" key="1">
    <citation type="journal article" date="2013" name="Environ. Microbiol.">
        <title>Genome analysis of Chitinivibrio alkaliphilus gen. nov., sp. nov., a novel extremely haloalkaliphilic anaerobic chitinolytic bacterium from the candidate phylum Termite Group 3.</title>
        <authorList>
            <person name="Sorokin D.Y."/>
            <person name="Gumerov V.M."/>
            <person name="Rakitin A.L."/>
            <person name="Beletsky A.V."/>
            <person name="Damste J.S."/>
            <person name="Muyzer G."/>
            <person name="Mardanov A.V."/>
            <person name="Ravin N.V."/>
        </authorList>
    </citation>
    <scope>NUCLEOTIDE SEQUENCE [LARGE SCALE GENOMIC DNA]</scope>
    <source>
        <strain evidence="2 3">ACht1</strain>
    </source>
</reference>
<sequence length="210" mass="25355">MKRIAISFCVFLLYAGCARTFQQEFFILNYRPQPLVDRNSEAPYPFLLRIRRFDVEKIYQTHNIVYRKSPYQLQYYGFRHWAVHPSDMMTDLLTSHITAINLVNQVVHRFDDAERMADYELSGRVEAIEEYNSEDVWFAYLKYHIRVKRISDGKTIYSRHFDLRKRAPEKTPESVVRTMSQIADYTFTRLMEDLDDLFWEEYQSLDREES</sequence>
<evidence type="ECO:0000313" key="2">
    <source>
        <dbReference type="EMBL" id="ERP31486.1"/>
    </source>
</evidence>
<dbReference type="Proteomes" id="UP000017148">
    <property type="component" value="Unassembled WGS sequence"/>
</dbReference>
<name>U7D7D0_9BACT</name>
<dbReference type="eggNOG" id="COG3218">
    <property type="taxonomic scope" value="Bacteria"/>
</dbReference>
<dbReference type="RefSeq" id="WP_022636984.1">
    <property type="nucleotide sequence ID" value="NZ_ASJR01000012.1"/>
</dbReference>
<dbReference type="STRING" id="1313304.CALK_1530"/>
<keyword evidence="3" id="KW-1185">Reference proteome</keyword>
<dbReference type="AlphaFoldDB" id="U7D7D0"/>
<dbReference type="OrthoDB" id="9813405at2"/>
<gene>
    <name evidence="2" type="ORF">CALK_1530</name>
</gene>
<proteinExistence type="predicted"/>
<protein>
    <recommendedName>
        <fullName evidence="1">ABC-type transport auxiliary lipoprotein component domain-containing protein</fullName>
    </recommendedName>
</protein>
<dbReference type="Gene3D" id="3.40.50.10610">
    <property type="entry name" value="ABC-type transport auxiliary lipoprotein component"/>
    <property type="match status" value="1"/>
</dbReference>
<dbReference type="InterPro" id="IPR005586">
    <property type="entry name" value="ABC_trans_aux"/>
</dbReference>
<feature type="domain" description="ABC-type transport auxiliary lipoprotein component" evidence="1">
    <location>
        <begin position="32"/>
        <end position="183"/>
    </location>
</feature>
<dbReference type="SUPFAM" id="SSF159594">
    <property type="entry name" value="XCC0632-like"/>
    <property type="match status" value="1"/>
</dbReference>
<organism evidence="2 3">
    <name type="scientific">Chitinivibrio alkaliphilus ACht1</name>
    <dbReference type="NCBI Taxonomy" id="1313304"/>
    <lineage>
        <taxon>Bacteria</taxon>
        <taxon>Pseudomonadati</taxon>
        <taxon>Fibrobacterota</taxon>
        <taxon>Chitinivibrionia</taxon>
        <taxon>Chitinivibrionales</taxon>
        <taxon>Chitinivibrionaceae</taxon>
        <taxon>Chitinivibrio</taxon>
    </lineage>
</organism>
<comment type="caution">
    <text evidence="2">The sequence shown here is derived from an EMBL/GenBank/DDBJ whole genome shotgun (WGS) entry which is preliminary data.</text>
</comment>
<evidence type="ECO:0000313" key="3">
    <source>
        <dbReference type="Proteomes" id="UP000017148"/>
    </source>
</evidence>
<dbReference type="EMBL" id="ASJR01000012">
    <property type="protein sequence ID" value="ERP31486.1"/>
    <property type="molecule type" value="Genomic_DNA"/>
</dbReference>
<dbReference type="Pfam" id="PF03886">
    <property type="entry name" value="ABC_trans_aux"/>
    <property type="match status" value="1"/>
</dbReference>